<dbReference type="GO" id="GO:0004315">
    <property type="term" value="F:3-oxoacyl-[acyl-carrier-protein] synthase activity"/>
    <property type="evidence" value="ECO:0007669"/>
    <property type="project" value="InterPro"/>
</dbReference>
<dbReference type="CDD" id="cd00830">
    <property type="entry name" value="KAS_III"/>
    <property type="match status" value="1"/>
</dbReference>
<dbReference type="SUPFAM" id="SSF53901">
    <property type="entry name" value="Thiolase-like"/>
    <property type="match status" value="1"/>
</dbReference>
<dbReference type="InterPro" id="IPR058579">
    <property type="entry name" value="IspG_C"/>
</dbReference>
<dbReference type="Proteomes" id="UP000195106">
    <property type="component" value="Unassembled WGS sequence"/>
</dbReference>
<protein>
    <submittedName>
        <fullName evidence="11">4-hydroxy-3-methylbut-2-en-1-yl diphosphate synthase</fullName>
    </submittedName>
</protein>
<dbReference type="InterPro" id="IPR013747">
    <property type="entry name" value="ACP_syn_III_C"/>
</dbReference>
<keyword evidence="5" id="KW-0012">Acyltransferase</keyword>
<dbReference type="InterPro" id="IPR045854">
    <property type="entry name" value="NO2/SO3_Rdtase_4Fe4S_sf"/>
</dbReference>
<evidence type="ECO:0000256" key="2">
    <source>
        <dbReference type="ARBA" id="ARBA00022723"/>
    </source>
</evidence>
<dbReference type="AlphaFoldDB" id="A0A251XVV0"/>
<dbReference type="Pfam" id="PF08545">
    <property type="entry name" value="ACP_syn_III"/>
    <property type="match status" value="1"/>
</dbReference>
<dbReference type="Pfam" id="PF26540">
    <property type="entry name" value="GcpE_C"/>
    <property type="match status" value="1"/>
</dbReference>
<dbReference type="GO" id="GO:0046872">
    <property type="term" value="F:metal ion binding"/>
    <property type="evidence" value="ECO:0007669"/>
    <property type="project" value="UniProtKB-KW"/>
</dbReference>
<dbReference type="NCBIfam" id="NF006720">
    <property type="entry name" value="PRK09258.1"/>
    <property type="match status" value="1"/>
</dbReference>
<dbReference type="InterPro" id="IPR011005">
    <property type="entry name" value="Dihydropteroate_synth-like_sf"/>
</dbReference>
<dbReference type="InterPro" id="IPR058578">
    <property type="entry name" value="IspG_TIM"/>
</dbReference>
<evidence type="ECO:0000259" key="8">
    <source>
        <dbReference type="Pfam" id="PF08541"/>
    </source>
</evidence>
<keyword evidence="3" id="KW-0408">Iron</keyword>
<reference evidence="11 12" key="1">
    <citation type="submission" date="2016-08" db="EMBL/GenBank/DDBJ databases">
        <title>Genome sequence of Clavibacter michiganensis spp. strain CASJ009.</title>
        <authorList>
            <person name="Thapa S.P."/>
            <person name="Coaker G."/>
        </authorList>
    </citation>
    <scope>NUCLEOTIDE SEQUENCE [LARGE SCALE GENOMIC DNA]</scope>
    <source>
        <strain evidence="11">CASJ009</strain>
    </source>
</reference>
<evidence type="ECO:0000259" key="9">
    <source>
        <dbReference type="Pfam" id="PF08545"/>
    </source>
</evidence>
<feature type="compositionally biased region" description="Basic residues" evidence="6">
    <location>
        <begin position="192"/>
        <end position="204"/>
    </location>
</feature>
<feature type="domain" description="Beta-ketoacyl-[acyl-carrier-protein] synthase III C-terminal" evidence="8">
    <location>
        <begin position="478"/>
        <end position="557"/>
    </location>
</feature>
<dbReference type="Pfam" id="PF08541">
    <property type="entry name" value="ACP_syn_III_C"/>
    <property type="match status" value="1"/>
</dbReference>
<organism evidence="11 12">
    <name type="scientific">Clavibacter michiganensis</name>
    <dbReference type="NCBI Taxonomy" id="28447"/>
    <lineage>
        <taxon>Bacteria</taxon>
        <taxon>Bacillati</taxon>
        <taxon>Actinomycetota</taxon>
        <taxon>Actinomycetes</taxon>
        <taxon>Micrococcales</taxon>
        <taxon>Microbacteriaceae</taxon>
        <taxon>Clavibacter</taxon>
    </lineage>
</organism>
<dbReference type="GO" id="GO:0044550">
    <property type="term" value="P:secondary metabolite biosynthetic process"/>
    <property type="evidence" value="ECO:0007669"/>
    <property type="project" value="TreeGrafter"/>
</dbReference>
<evidence type="ECO:0000256" key="5">
    <source>
        <dbReference type="ARBA" id="ARBA00023315"/>
    </source>
</evidence>
<feature type="domain" description="IspG TIM-barrel" evidence="7">
    <location>
        <begin position="1"/>
        <end position="64"/>
    </location>
</feature>
<feature type="region of interest" description="Disordered" evidence="6">
    <location>
        <begin position="151"/>
        <end position="219"/>
    </location>
</feature>
<dbReference type="SUPFAM" id="SSF56014">
    <property type="entry name" value="Nitrite and sulphite reductase 4Fe-4S domain-like"/>
    <property type="match status" value="1"/>
</dbReference>
<name>A0A251XVV0_9MICO</name>
<accession>A0A251XVV0</accession>
<dbReference type="Pfam" id="PF04551">
    <property type="entry name" value="GcpE"/>
    <property type="match status" value="1"/>
</dbReference>
<proteinExistence type="predicted"/>
<dbReference type="InterPro" id="IPR016039">
    <property type="entry name" value="Thiolase-like"/>
</dbReference>
<feature type="domain" description="IspG C-terminal" evidence="10">
    <location>
        <begin position="79"/>
        <end position="154"/>
    </location>
</feature>
<dbReference type="Gene3D" id="3.40.47.10">
    <property type="match status" value="2"/>
</dbReference>
<dbReference type="GO" id="GO:0046429">
    <property type="term" value="F:4-hydroxy-3-methylbut-2-en-1-yl diphosphate synthase activity (ferredoxin)"/>
    <property type="evidence" value="ECO:0007669"/>
    <property type="project" value="InterPro"/>
</dbReference>
<dbReference type="GO" id="GO:0051536">
    <property type="term" value="F:iron-sulfur cluster binding"/>
    <property type="evidence" value="ECO:0007669"/>
    <property type="project" value="UniProtKB-KW"/>
</dbReference>
<feature type="domain" description="Beta-ketoacyl-[acyl-carrier-protein] synthase III N-terminal" evidence="9">
    <location>
        <begin position="345"/>
        <end position="433"/>
    </location>
</feature>
<keyword evidence="1" id="KW-0808">Transferase</keyword>
<evidence type="ECO:0000256" key="6">
    <source>
        <dbReference type="SAM" id="MobiDB-lite"/>
    </source>
</evidence>
<dbReference type="Gene3D" id="3.30.413.10">
    <property type="entry name" value="Sulfite Reductase Hemoprotein, domain 1"/>
    <property type="match status" value="1"/>
</dbReference>
<evidence type="ECO:0000256" key="3">
    <source>
        <dbReference type="ARBA" id="ARBA00023004"/>
    </source>
</evidence>
<dbReference type="PANTHER" id="PTHR34069:SF3">
    <property type="entry name" value="ACYL-COA:ACYL-COA ALKYLTRANSFERASE"/>
    <property type="match status" value="1"/>
</dbReference>
<evidence type="ECO:0000313" key="12">
    <source>
        <dbReference type="Proteomes" id="UP000195106"/>
    </source>
</evidence>
<feature type="compositionally biased region" description="Low complexity" evidence="6">
    <location>
        <begin position="178"/>
        <end position="187"/>
    </location>
</feature>
<dbReference type="GO" id="GO:0006633">
    <property type="term" value="P:fatty acid biosynthetic process"/>
    <property type="evidence" value="ECO:0007669"/>
    <property type="project" value="InterPro"/>
</dbReference>
<evidence type="ECO:0000259" key="10">
    <source>
        <dbReference type="Pfam" id="PF26540"/>
    </source>
</evidence>
<dbReference type="PANTHER" id="PTHR34069">
    <property type="entry name" value="3-OXOACYL-[ACYL-CARRIER-PROTEIN] SYNTHASE 3"/>
    <property type="match status" value="1"/>
</dbReference>
<keyword evidence="2" id="KW-0479">Metal-binding</keyword>
<dbReference type="EMBL" id="MDHJ01000001">
    <property type="protein sequence ID" value="OUE09692.1"/>
    <property type="molecule type" value="Genomic_DNA"/>
</dbReference>
<gene>
    <name evidence="11" type="primary">ispG_1</name>
    <name evidence="11" type="ORF">CMsap09_12155</name>
</gene>
<evidence type="ECO:0000259" key="7">
    <source>
        <dbReference type="Pfam" id="PF04551"/>
    </source>
</evidence>
<dbReference type="Gene3D" id="3.20.20.20">
    <property type="entry name" value="Dihydropteroate synthase-like"/>
    <property type="match status" value="1"/>
</dbReference>
<keyword evidence="4" id="KW-0411">Iron-sulfur</keyword>
<dbReference type="GO" id="GO:0016114">
    <property type="term" value="P:terpenoid biosynthetic process"/>
    <property type="evidence" value="ECO:0007669"/>
    <property type="project" value="InterPro"/>
</dbReference>
<evidence type="ECO:0000313" key="11">
    <source>
        <dbReference type="EMBL" id="OUE09692.1"/>
    </source>
</evidence>
<sequence>MVKAYRLLAERGDWPLHLGVTEAGPAFQGTIKSATAFGILLSEGIGDTIRVSLSAPPAEEVKVGLQILQSLNLRERKLEIVSCPSCGRAQVDVYSLAEQVTEGLKHVNVPLRVAVMGCVVNGPGEAREAELGVASGNGRGQIFVKGEVIKTVPRPRSSRRSSRRPTASPRRCPPGPSAAPRSSSDPPFSRPPARRPRVRARRLRVGSASRPPGGPPHELRMLLNGNATFRHRNTSLLGLASVLAPHTVTSAEIDDRLKPVLSRLRLPTGLLQRVAGVLERRNWDADMSFDAAATEAGRKALAQAGVDASQIGLLINTSVTRAHLEPSVAVSIHNGLGLPSSALNFDIANACLGFVNAMTLAGHLIDSGQIDYAMIVDGEDAGEIRHNTVARLLRPETTRADFLSEFPSLTLGAGAAAAVLGRTSDHPEGHRVLGGVTRAATQHHELCIGDVDGMFTDTKELLRGGMELVVAAWTEAAQDDWDWSDMDRYILHQVSDVHTNAIVKAAKLDKSRVPLTYPRYGNVGPASIPITLADQADSLSRGDRVLCMGVGSGLNTAMTEILW</sequence>
<evidence type="ECO:0000256" key="4">
    <source>
        <dbReference type="ARBA" id="ARBA00023014"/>
    </source>
</evidence>
<dbReference type="InterPro" id="IPR013751">
    <property type="entry name" value="ACP_syn_III_N"/>
</dbReference>
<evidence type="ECO:0000256" key="1">
    <source>
        <dbReference type="ARBA" id="ARBA00022679"/>
    </source>
</evidence>
<comment type="caution">
    <text evidence="11">The sequence shown here is derived from an EMBL/GenBank/DDBJ whole genome shotgun (WGS) entry which is preliminary data.</text>
</comment>